<reference evidence="15" key="1">
    <citation type="submission" date="2025-08" db="UniProtKB">
        <authorList>
            <consortium name="RefSeq"/>
        </authorList>
    </citation>
    <scope>IDENTIFICATION</scope>
</reference>
<accession>A0ABM0RL06</accession>
<comment type="similarity">
    <text evidence="3">Belongs to the gasdermin family.</text>
</comment>
<evidence type="ECO:0000256" key="11">
    <source>
        <dbReference type="ARBA" id="ARBA00023288"/>
    </source>
</evidence>
<feature type="domain" description="Gasdermin pore forming" evidence="12">
    <location>
        <begin position="4"/>
        <end position="137"/>
    </location>
</feature>
<keyword evidence="14" id="KW-1185">Reference proteome</keyword>
<dbReference type="RefSeq" id="XP_008581297.1">
    <property type="nucleotide sequence ID" value="XM_008583075.1"/>
</dbReference>
<evidence type="ECO:0000256" key="3">
    <source>
        <dbReference type="ARBA" id="ARBA00009279"/>
    </source>
</evidence>
<dbReference type="GeneID" id="103599002"/>
<evidence type="ECO:0000259" key="12">
    <source>
        <dbReference type="Pfam" id="PF04598"/>
    </source>
</evidence>
<evidence type="ECO:0000256" key="4">
    <source>
        <dbReference type="ARBA" id="ARBA00022452"/>
    </source>
</evidence>
<dbReference type="PANTHER" id="PTHR16399">
    <property type="entry name" value="GASDERMIN"/>
    <property type="match status" value="1"/>
</dbReference>
<feature type="domain" description="Gasdermin pore forming" evidence="12">
    <location>
        <begin position="142"/>
        <end position="380"/>
    </location>
</feature>
<dbReference type="PANTHER" id="PTHR16399:SF15">
    <property type="entry name" value="GASDERMIN-D"/>
    <property type="match status" value="1"/>
</dbReference>
<evidence type="ECO:0000313" key="14">
    <source>
        <dbReference type="Proteomes" id="UP000694923"/>
    </source>
</evidence>
<dbReference type="InterPro" id="IPR040460">
    <property type="entry name" value="Gasdermin_pore"/>
</dbReference>
<feature type="domain" description="Gasdermin PUB" evidence="13">
    <location>
        <begin position="410"/>
        <end position="579"/>
    </location>
</feature>
<evidence type="ECO:0000256" key="10">
    <source>
        <dbReference type="ARBA" id="ARBA00023139"/>
    </source>
</evidence>
<keyword evidence="9" id="KW-0472">Membrane</keyword>
<name>A0ABM0RL06_GALVR</name>
<evidence type="ECO:0000256" key="9">
    <source>
        <dbReference type="ARBA" id="ARBA00023136"/>
    </source>
</evidence>
<dbReference type="InterPro" id="IPR041263">
    <property type="entry name" value="Gasdermin_PUB"/>
</dbReference>
<evidence type="ECO:0000256" key="8">
    <source>
        <dbReference type="ARBA" id="ARBA00022692"/>
    </source>
</evidence>
<evidence type="ECO:0000259" key="13">
    <source>
        <dbReference type="Pfam" id="PF17708"/>
    </source>
</evidence>
<keyword evidence="11" id="KW-0449">Lipoprotein</keyword>
<comment type="subcellular location">
    <subcellularLocation>
        <location evidence="2">Cell membrane</location>
        <topology evidence="2">Multi-pass membrane protein</topology>
    </subcellularLocation>
    <subcellularLocation>
        <location evidence="1">Cytoplasm</location>
    </subcellularLocation>
</comment>
<evidence type="ECO:0000256" key="6">
    <source>
        <dbReference type="ARBA" id="ARBA00022490"/>
    </source>
</evidence>
<keyword evidence="8" id="KW-0812">Transmembrane</keyword>
<dbReference type="Proteomes" id="UP000694923">
    <property type="component" value="Unplaced"/>
</dbReference>
<sequence>MASAFQRVVRSVVQELDHSRELVPVDSLRSSTSFRPYCLVSRKPSSSWFWRPHYKCVNLSIKDILEPDAPEPDLVHGGPFHFSDVVDGQLQGSVELSAPGQGRIAGGAAVSGSSSASMDVCMLRVDPNTWEAMQQERSMASAFQRVVRSVVQELDHSRELVPVDSLRSSTSFRPYCLVSRKPSSSWFWRPHYKCVNLSIKDILEPDAPEPDLVHGGPFHFSDVVDGQLQGSVELSAPGQGRIAGGAAVSGSSSASMDVCMLRVDPNTWEAMQQERRLRQPEHKTLQELRSRGDDVFVVTEVLQTQEEVEVTRTHKKEGSGQFALPGAMCLQGEGQGHLSQKKTVTIPSGSILAFQVAQLVIGSDWDILLFPDKKKKTFEQPPTGSFLGFIRDRYKFLTDGAPEDEEVTKDFQGLQAEVEAHSRKLECMERGLSLQLLGYLGQLLRNQLALQALQESLQQGLCCGRVVPLDGPAGAILECLVLPSRVLVKQLAVPVFYLLGALTMLSESQHVLLAQALETGALSGQLELVGSLLEQSSPWQQSCAVSLPPRLLGSSWGEEAPTWVLLEECSLELQVGAPHVFWEPQAQGPTCALYTSLALLSGLSRKPH</sequence>
<dbReference type="InterPro" id="IPR007677">
    <property type="entry name" value="Gasdermin"/>
</dbReference>
<dbReference type="Pfam" id="PF04598">
    <property type="entry name" value="Gasdermin"/>
    <property type="match status" value="2"/>
</dbReference>
<proteinExistence type="inferred from homology"/>
<gene>
    <name evidence="15" type="primary">GSDMD</name>
</gene>
<keyword evidence="4" id="KW-1134">Transmembrane beta strand</keyword>
<keyword evidence="5" id="KW-1003">Cell membrane</keyword>
<protein>
    <submittedName>
        <fullName evidence="15">Gasdermin-D</fullName>
    </submittedName>
</protein>
<evidence type="ECO:0000313" key="15">
    <source>
        <dbReference type="RefSeq" id="XP_008581297.1"/>
    </source>
</evidence>
<evidence type="ECO:0000256" key="7">
    <source>
        <dbReference type="ARBA" id="ARBA00022590"/>
    </source>
</evidence>
<dbReference type="Pfam" id="PF17708">
    <property type="entry name" value="Gasdermin_C"/>
    <property type="match status" value="1"/>
</dbReference>
<evidence type="ECO:0000256" key="2">
    <source>
        <dbReference type="ARBA" id="ARBA00004651"/>
    </source>
</evidence>
<evidence type="ECO:0000256" key="5">
    <source>
        <dbReference type="ARBA" id="ARBA00022475"/>
    </source>
</evidence>
<keyword evidence="10" id="KW-0564">Palmitate</keyword>
<evidence type="ECO:0000256" key="1">
    <source>
        <dbReference type="ARBA" id="ARBA00004496"/>
    </source>
</evidence>
<keyword evidence="6" id="KW-0963">Cytoplasm</keyword>
<organism evidence="14 15">
    <name type="scientific">Galeopterus variegatus</name>
    <name type="common">Malayan flying lemur</name>
    <name type="synonym">Cynocephalus variegatus</name>
    <dbReference type="NCBI Taxonomy" id="482537"/>
    <lineage>
        <taxon>Eukaryota</taxon>
        <taxon>Metazoa</taxon>
        <taxon>Chordata</taxon>
        <taxon>Craniata</taxon>
        <taxon>Vertebrata</taxon>
        <taxon>Euteleostomi</taxon>
        <taxon>Mammalia</taxon>
        <taxon>Eutheria</taxon>
        <taxon>Euarchontoglires</taxon>
        <taxon>Dermoptera</taxon>
        <taxon>Cynocephalidae</taxon>
        <taxon>Galeopterus</taxon>
    </lineage>
</organism>
<keyword evidence="7" id="KW-1210">Necrosis</keyword>